<feature type="transmembrane region" description="Helical" evidence="1">
    <location>
        <begin position="127"/>
        <end position="147"/>
    </location>
</feature>
<proteinExistence type="predicted"/>
<feature type="transmembrane region" description="Helical" evidence="1">
    <location>
        <begin position="154"/>
        <end position="179"/>
    </location>
</feature>
<dbReference type="EMBL" id="QRGR01000024">
    <property type="protein sequence ID" value="RDV13386.1"/>
    <property type="molecule type" value="Genomic_DNA"/>
</dbReference>
<feature type="transmembrane region" description="Helical" evidence="1">
    <location>
        <begin position="185"/>
        <end position="202"/>
    </location>
</feature>
<accession>A0A3D8L7W6</accession>
<protein>
    <submittedName>
        <fullName evidence="2">Uncharacterized protein</fullName>
    </submittedName>
</protein>
<evidence type="ECO:0000256" key="1">
    <source>
        <dbReference type="SAM" id="Phobius"/>
    </source>
</evidence>
<keyword evidence="1" id="KW-0472">Membrane</keyword>
<name>A0A3D8L7W6_9BACT</name>
<feature type="transmembrane region" description="Helical" evidence="1">
    <location>
        <begin position="103"/>
        <end position="121"/>
    </location>
</feature>
<keyword evidence="3" id="KW-1185">Reference proteome</keyword>
<keyword evidence="1" id="KW-1133">Transmembrane helix</keyword>
<dbReference type="Proteomes" id="UP000256708">
    <property type="component" value="Unassembled WGS sequence"/>
</dbReference>
<organism evidence="2 3">
    <name type="scientific">Pontibacter diazotrophicus</name>
    <dbReference type="NCBI Taxonomy" id="1400979"/>
    <lineage>
        <taxon>Bacteria</taxon>
        <taxon>Pseudomonadati</taxon>
        <taxon>Bacteroidota</taxon>
        <taxon>Cytophagia</taxon>
        <taxon>Cytophagales</taxon>
        <taxon>Hymenobacteraceae</taxon>
        <taxon>Pontibacter</taxon>
    </lineage>
</organism>
<gene>
    <name evidence="2" type="ORF">DXT99_19525</name>
</gene>
<evidence type="ECO:0000313" key="2">
    <source>
        <dbReference type="EMBL" id="RDV13386.1"/>
    </source>
</evidence>
<comment type="caution">
    <text evidence="2">The sequence shown here is derived from an EMBL/GenBank/DDBJ whole genome shotgun (WGS) entry which is preliminary data.</text>
</comment>
<keyword evidence="1" id="KW-0812">Transmembrane</keyword>
<reference evidence="3" key="1">
    <citation type="submission" date="2018-08" db="EMBL/GenBank/DDBJ databases">
        <authorList>
            <person name="Liu Z.-W."/>
            <person name="Du Z.-J."/>
        </authorList>
    </citation>
    <scope>NUCLEOTIDE SEQUENCE [LARGE SCALE GENOMIC DNA]</scope>
    <source>
        <strain evidence="3">H4X</strain>
    </source>
</reference>
<evidence type="ECO:0000313" key="3">
    <source>
        <dbReference type="Proteomes" id="UP000256708"/>
    </source>
</evidence>
<dbReference type="AlphaFoldDB" id="A0A3D8L7W6"/>
<sequence length="221" mass="24706">MASQNYQNMPQRYFYLDDEKQQCLTASWKHNWRHFTLRLQDQEVSSFTMKEELAEGQVYVMPDGRLLSVRLNRRKEPDLVLSLDGMPMHGSDTDLRRQVKNNYQLAFFLGILNIMGGLLAESVQSELLLHLGFGYETAIVGVAYLSLSRGIKRLSLFAVYAMIALLAFDIAFLCILSVLENGTGSSPASGLLLNLVFIYAFVKGAGAIKKLKTKVAATITA</sequence>